<name>A0ABT2JJD0_9PSEU</name>
<dbReference type="InterPro" id="IPR007899">
    <property type="entry name" value="CHAD_dom"/>
</dbReference>
<feature type="domain" description="CHAD" evidence="1">
    <location>
        <begin position="1"/>
        <end position="274"/>
    </location>
</feature>
<keyword evidence="3" id="KW-1185">Reference proteome</keyword>
<organism evidence="2 3">
    <name type="scientific">Actinophytocola gossypii</name>
    <dbReference type="NCBI Taxonomy" id="2812003"/>
    <lineage>
        <taxon>Bacteria</taxon>
        <taxon>Bacillati</taxon>
        <taxon>Actinomycetota</taxon>
        <taxon>Actinomycetes</taxon>
        <taxon>Pseudonocardiales</taxon>
        <taxon>Pseudonocardiaceae</taxon>
    </lineage>
</organism>
<dbReference type="Gene3D" id="1.40.20.10">
    <property type="entry name" value="CHAD domain"/>
    <property type="match status" value="1"/>
</dbReference>
<protein>
    <submittedName>
        <fullName evidence="2">CHAD domain-containing protein</fullName>
    </submittedName>
</protein>
<accession>A0ABT2JJD0</accession>
<proteinExistence type="predicted"/>
<comment type="caution">
    <text evidence="2">The sequence shown here is derived from an EMBL/GenBank/DDBJ whole genome shotgun (WGS) entry which is preliminary data.</text>
</comment>
<dbReference type="PROSITE" id="PS51708">
    <property type="entry name" value="CHAD"/>
    <property type="match status" value="1"/>
</dbReference>
<dbReference type="Pfam" id="PF05235">
    <property type="entry name" value="CHAD"/>
    <property type="match status" value="1"/>
</dbReference>
<evidence type="ECO:0000313" key="3">
    <source>
        <dbReference type="Proteomes" id="UP001156441"/>
    </source>
</evidence>
<gene>
    <name evidence="2" type="ORF">JT362_30685</name>
</gene>
<reference evidence="2 3" key="1">
    <citation type="submission" date="2021-02" db="EMBL/GenBank/DDBJ databases">
        <title>Actinophytocola xerophila sp. nov., isolated from soil of cotton cropping field.</title>
        <authorList>
            <person name="Huang R."/>
            <person name="Chen X."/>
            <person name="Ge X."/>
            <person name="Liu W."/>
        </authorList>
    </citation>
    <scope>NUCLEOTIDE SEQUENCE [LARGE SCALE GENOMIC DNA]</scope>
    <source>
        <strain evidence="2 3">S1-96</strain>
    </source>
</reference>
<evidence type="ECO:0000259" key="1">
    <source>
        <dbReference type="PROSITE" id="PS51708"/>
    </source>
</evidence>
<dbReference type="EMBL" id="JAFFZE010000025">
    <property type="protein sequence ID" value="MCT2587500.1"/>
    <property type="molecule type" value="Genomic_DNA"/>
</dbReference>
<dbReference type="InterPro" id="IPR038186">
    <property type="entry name" value="CHAD_dom_sf"/>
</dbReference>
<dbReference type="PANTHER" id="PTHR39339">
    <property type="entry name" value="SLR1444 PROTEIN"/>
    <property type="match status" value="1"/>
</dbReference>
<sequence>MGRAGLDISARVEEQVRALVEHEAVARLGDDPEGVHQMRVAVRRLRAALKATPDTGLDPVRDELRWLGGVLGRVRDLDVLLGRIRTQSADFPPAERAAVERLLAGLVADRRRARRRLLEVFDGSRYTALLHTLTGLRVPAPRDGDALLEVIAGPHRKLRRDALALGDDPPDDDLHALRIRGKRLRYAAELAEPTGGKPVRRLIKATREFQDVLGDHQDACVAEAEIRDQLADLTELADIDHEAVFVAGRLVEREHAVRADRRARWHEAFTEVDRLAADLLSAAARPPTPPARRRP</sequence>
<dbReference type="SMART" id="SM00880">
    <property type="entry name" value="CHAD"/>
    <property type="match status" value="1"/>
</dbReference>
<dbReference type="Proteomes" id="UP001156441">
    <property type="component" value="Unassembled WGS sequence"/>
</dbReference>
<evidence type="ECO:0000313" key="2">
    <source>
        <dbReference type="EMBL" id="MCT2587500.1"/>
    </source>
</evidence>
<dbReference type="PANTHER" id="PTHR39339:SF1">
    <property type="entry name" value="CHAD DOMAIN-CONTAINING PROTEIN"/>
    <property type="match status" value="1"/>
</dbReference>
<dbReference type="RefSeq" id="WP_260195373.1">
    <property type="nucleotide sequence ID" value="NZ_JAFFZE010000025.1"/>
</dbReference>